<feature type="signal peptide" evidence="2">
    <location>
        <begin position="1"/>
        <end position="24"/>
    </location>
</feature>
<keyword evidence="4" id="KW-1185">Reference proteome</keyword>
<accession>A0AAV0UYR0</accession>
<evidence type="ECO:0000313" key="3">
    <source>
        <dbReference type="EMBL" id="CAI5742031.1"/>
    </source>
</evidence>
<keyword evidence="2" id="KW-0732">Signal</keyword>
<evidence type="ECO:0000256" key="1">
    <source>
        <dbReference type="SAM" id="Phobius"/>
    </source>
</evidence>
<proteinExistence type="predicted"/>
<sequence length="151" mass="15698">MTRFRTFAVSFVALTALQCTTVRAANCTTDEQSTVDSVYANLAAGTACSDLMSDSDATSLEYCGRTDCLSELSAAVDELPTCVGEDENTRKTELQAIVDFCVNVNEVTDQSASGSGPSTDPVVSGASSGVLATSAVVAQLFMAIYFVAAFS</sequence>
<protein>
    <recommendedName>
        <fullName evidence="5">Elicitin-like protein</fullName>
    </recommendedName>
</protein>
<dbReference type="GO" id="GO:0005576">
    <property type="term" value="C:extracellular region"/>
    <property type="evidence" value="ECO:0007669"/>
    <property type="project" value="InterPro"/>
</dbReference>
<gene>
    <name evidence="3" type="ORF">HBR001_LOCUS8778</name>
</gene>
<evidence type="ECO:0008006" key="5">
    <source>
        <dbReference type="Google" id="ProtNLM"/>
    </source>
</evidence>
<keyword evidence="1" id="KW-0472">Membrane</keyword>
<keyword evidence="1" id="KW-1133">Transmembrane helix</keyword>
<dbReference type="InterPro" id="IPR002200">
    <property type="entry name" value="Elicitin"/>
</dbReference>
<dbReference type="Proteomes" id="UP001162031">
    <property type="component" value="Unassembled WGS sequence"/>
</dbReference>
<comment type="caution">
    <text evidence="3">The sequence shown here is derived from an EMBL/GenBank/DDBJ whole genome shotgun (WGS) entry which is preliminary data.</text>
</comment>
<organism evidence="3 4">
    <name type="scientific">Hyaloperonospora brassicae</name>
    <name type="common">Brassica downy mildew</name>
    <name type="synonym">Peronospora brassicae</name>
    <dbReference type="NCBI Taxonomy" id="162125"/>
    <lineage>
        <taxon>Eukaryota</taxon>
        <taxon>Sar</taxon>
        <taxon>Stramenopiles</taxon>
        <taxon>Oomycota</taxon>
        <taxon>Peronosporomycetes</taxon>
        <taxon>Peronosporales</taxon>
        <taxon>Peronosporaceae</taxon>
        <taxon>Hyaloperonospora</taxon>
    </lineage>
</organism>
<keyword evidence="1" id="KW-0812">Transmembrane</keyword>
<feature type="chain" id="PRO_5043415499" description="Elicitin-like protein" evidence="2">
    <location>
        <begin position="25"/>
        <end position="151"/>
    </location>
</feature>
<reference evidence="3" key="1">
    <citation type="submission" date="2022-12" db="EMBL/GenBank/DDBJ databases">
        <authorList>
            <person name="Webb A."/>
        </authorList>
    </citation>
    <scope>NUCLEOTIDE SEQUENCE</scope>
    <source>
        <strain evidence="3">Hp1</strain>
    </source>
</reference>
<dbReference type="AlphaFoldDB" id="A0AAV0UYR0"/>
<feature type="transmembrane region" description="Helical" evidence="1">
    <location>
        <begin position="130"/>
        <end position="150"/>
    </location>
</feature>
<name>A0AAV0UYR0_HYABA</name>
<dbReference type="SMART" id="SM01187">
    <property type="entry name" value="Elicitin"/>
    <property type="match status" value="1"/>
</dbReference>
<evidence type="ECO:0000313" key="4">
    <source>
        <dbReference type="Proteomes" id="UP001162031"/>
    </source>
</evidence>
<evidence type="ECO:0000256" key="2">
    <source>
        <dbReference type="SAM" id="SignalP"/>
    </source>
</evidence>
<dbReference type="EMBL" id="CANTFL010001462">
    <property type="protein sequence ID" value="CAI5742031.1"/>
    <property type="molecule type" value="Genomic_DNA"/>
</dbReference>